<evidence type="ECO:0000313" key="1">
    <source>
        <dbReference type="EMBL" id="JAE26915.1"/>
    </source>
</evidence>
<sequence>MLCACASNRSMIEIISMICINVSISSSAGRMTKW</sequence>
<proteinExistence type="predicted"/>
<accession>A0A0A9GP41</accession>
<dbReference type="EMBL" id="GBRH01170981">
    <property type="protein sequence ID" value="JAE26915.1"/>
    <property type="molecule type" value="Transcribed_RNA"/>
</dbReference>
<dbReference type="AlphaFoldDB" id="A0A0A9GP41"/>
<reference evidence="1" key="1">
    <citation type="submission" date="2014-09" db="EMBL/GenBank/DDBJ databases">
        <authorList>
            <person name="Magalhaes I.L.F."/>
            <person name="Oliveira U."/>
            <person name="Santos F.R."/>
            <person name="Vidigal T.H.D.A."/>
            <person name="Brescovit A.D."/>
            <person name="Santos A.J."/>
        </authorList>
    </citation>
    <scope>NUCLEOTIDE SEQUENCE</scope>
    <source>
        <tissue evidence="1">Shoot tissue taken approximately 20 cm above the soil surface</tissue>
    </source>
</reference>
<name>A0A0A9GP41_ARUDO</name>
<organism evidence="1">
    <name type="scientific">Arundo donax</name>
    <name type="common">Giant reed</name>
    <name type="synonym">Donax arundinaceus</name>
    <dbReference type="NCBI Taxonomy" id="35708"/>
    <lineage>
        <taxon>Eukaryota</taxon>
        <taxon>Viridiplantae</taxon>
        <taxon>Streptophyta</taxon>
        <taxon>Embryophyta</taxon>
        <taxon>Tracheophyta</taxon>
        <taxon>Spermatophyta</taxon>
        <taxon>Magnoliopsida</taxon>
        <taxon>Liliopsida</taxon>
        <taxon>Poales</taxon>
        <taxon>Poaceae</taxon>
        <taxon>PACMAD clade</taxon>
        <taxon>Arundinoideae</taxon>
        <taxon>Arundineae</taxon>
        <taxon>Arundo</taxon>
    </lineage>
</organism>
<protein>
    <submittedName>
        <fullName evidence="1">Uncharacterized protein</fullName>
    </submittedName>
</protein>
<reference evidence="1" key="2">
    <citation type="journal article" date="2015" name="Data Brief">
        <title>Shoot transcriptome of the giant reed, Arundo donax.</title>
        <authorList>
            <person name="Barrero R.A."/>
            <person name="Guerrero F.D."/>
            <person name="Moolhuijzen P."/>
            <person name="Goolsby J.A."/>
            <person name="Tidwell J."/>
            <person name="Bellgard S.E."/>
            <person name="Bellgard M.I."/>
        </authorList>
    </citation>
    <scope>NUCLEOTIDE SEQUENCE</scope>
    <source>
        <tissue evidence="1">Shoot tissue taken approximately 20 cm above the soil surface</tissue>
    </source>
</reference>